<dbReference type="Pfam" id="PF00156">
    <property type="entry name" value="Pribosyltran"/>
    <property type="match status" value="1"/>
</dbReference>
<evidence type="ECO:0000256" key="2">
    <source>
        <dbReference type="ARBA" id="ARBA00022679"/>
    </source>
</evidence>
<name>I6ZT33_ENCRO</name>
<dbReference type="KEGG" id="ero:EROM_040050"/>
<accession>I6ZT33</accession>
<keyword evidence="5" id="KW-1185">Reference proteome</keyword>
<reference evidence="4 5" key="1">
    <citation type="journal article" date="2012" name="Proc. Natl. Acad. Sci. U.S.A.">
        <title>Gain and loss of multiple functionally related, horizontally transferred genes in the reduced genomes of two microsporidian parasites.</title>
        <authorList>
            <person name="Pombert J.-F."/>
            <person name="Selman M."/>
            <person name="Burki F."/>
            <person name="Bardell F.T."/>
            <person name="Farinelli L."/>
            <person name="Solter L.F."/>
            <person name="Whitman D.W."/>
            <person name="Weiss L.M."/>
            <person name="Corradi N."/>
            <person name="Keeling P.J."/>
        </authorList>
    </citation>
    <scope>NUCLEOTIDE SEQUENCE [LARGE SCALE GENOMIC DNA]</scope>
    <source>
        <strain evidence="4 5">SJ-2008</strain>
    </source>
</reference>
<dbReference type="RefSeq" id="XP_009264273.1">
    <property type="nucleotide sequence ID" value="XM_009265998.1"/>
</dbReference>
<proteinExistence type="predicted"/>
<dbReference type="PANTHER" id="PTHR43363">
    <property type="entry name" value="HYPOXANTHINE PHOSPHORIBOSYLTRANSFERASE"/>
    <property type="match status" value="1"/>
</dbReference>
<sequence>MGLSLGSKVGEEWRFDDDGRASSVVVTIGGNDERIKKGLGISITARINSRILRFIRDITSYFDTEYERSGYIDSELLPLHMTLAKVLGDDEEKWQRFFLIGREGIEGNEAAMKRCFSTEKSDEENESDRAKREIEVLCKLYKTKGFNIGKLAEENLFTVIFMGLDNKKGRMKAARMLCRYLKEQNGTGRKRKQEARMLMKNILREARRRSGKEWKRMVRVVSSYGILGVVPCEVGLSAVEAEVRIYESVGKGEDCNYILEGFIKGLRNEWNCKGDEDRGSVWKKGVGMVVRLANICGDVNVYHVLKREEVRLGVADDLWKSRHEGGKMIEDMMKNVVDNMSLKGGTSVEYVKKLLNSTKSKSIQKEHLNFYTVRNNGIKLAHRIYKEGFIPDVIYVAVRGGTYLGNVISGYFNAVCGRKILYAVVSAHSYTDIGENGNIQINGWTHHPSNLKEGEKVLLVDDIFDSGKTINCLSEIILNEGIPRSDLKIAVHDYKYFPENGKKQGICPDYWCRRQDVSVWEGPRWIEYMFYELIGTSEEEFEENYYTQDPELRDAVNEIIK</sequence>
<evidence type="ECO:0000259" key="3">
    <source>
        <dbReference type="Pfam" id="PF00156"/>
    </source>
</evidence>
<dbReference type="InterPro" id="IPR029057">
    <property type="entry name" value="PRTase-like"/>
</dbReference>
<keyword evidence="1" id="KW-0328">Glycosyltransferase</keyword>
<evidence type="ECO:0000313" key="5">
    <source>
        <dbReference type="Proteomes" id="UP000010094"/>
    </source>
</evidence>
<evidence type="ECO:0000313" key="4">
    <source>
        <dbReference type="EMBL" id="AFN82776.1"/>
    </source>
</evidence>
<evidence type="ECO:0000256" key="1">
    <source>
        <dbReference type="ARBA" id="ARBA00022676"/>
    </source>
</evidence>
<dbReference type="EMBL" id="CP003521">
    <property type="protein sequence ID" value="AFN82776.1"/>
    <property type="molecule type" value="Genomic_DNA"/>
</dbReference>
<protein>
    <submittedName>
        <fullName evidence="4">Phosphoribosyl transferase domain protein</fullName>
    </submittedName>
</protein>
<dbReference type="Gene3D" id="3.40.50.2020">
    <property type="match status" value="1"/>
</dbReference>
<dbReference type="GeneID" id="20521069"/>
<gene>
    <name evidence="4" type="ordered locus">EROM_040050</name>
</gene>
<dbReference type="CDD" id="cd06223">
    <property type="entry name" value="PRTases_typeI"/>
    <property type="match status" value="1"/>
</dbReference>
<feature type="domain" description="Phosphoribosyltransferase" evidence="3">
    <location>
        <begin position="378"/>
        <end position="481"/>
    </location>
</feature>
<dbReference type="SUPFAM" id="SSF53271">
    <property type="entry name" value="PRTase-like"/>
    <property type="match status" value="1"/>
</dbReference>
<dbReference type="OrthoDB" id="10248306at2759"/>
<keyword evidence="2 4" id="KW-0808">Transferase</keyword>
<organism evidence="4 5">
    <name type="scientific">Encephalitozoon romaleae (strain SJ-2008)</name>
    <name type="common">Microsporidian parasite</name>
    <dbReference type="NCBI Taxonomy" id="1178016"/>
    <lineage>
        <taxon>Eukaryota</taxon>
        <taxon>Fungi</taxon>
        <taxon>Fungi incertae sedis</taxon>
        <taxon>Microsporidia</taxon>
        <taxon>Unikaryonidae</taxon>
        <taxon>Encephalitozoon</taxon>
    </lineage>
</organism>
<dbReference type="HOGENOM" id="CLU_485733_0_0_1"/>
<dbReference type="InterPro" id="IPR000836">
    <property type="entry name" value="PRTase_dom"/>
</dbReference>
<dbReference type="Proteomes" id="UP000010094">
    <property type="component" value="Chromosome IV"/>
</dbReference>
<dbReference type="AlphaFoldDB" id="I6ZT33"/>
<dbReference type="GO" id="GO:0016757">
    <property type="term" value="F:glycosyltransferase activity"/>
    <property type="evidence" value="ECO:0007669"/>
    <property type="project" value="UniProtKB-KW"/>
</dbReference>
<dbReference type="VEuPathDB" id="MicrosporidiaDB:EROM_040050"/>
<dbReference type="PANTHER" id="PTHR43363:SF1">
    <property type="entry name" value="HYPOXANTHINE-GUANINE PHOSPHORIBOSYLTRANSFERASE"/>
    <property type="match status" value="1"/>
</dbReference>